<dbReference type="OrthoDB" id="6247875at2759"/>
<evidence type="ECO:0000313" key="2">
    <source>
        <dbReference type="EMBL" id="CAG5099713.1"/>
    </source>
</evidence>
<feature type="compositionally biased region" description="Polar residues" evidence="1">
    <location>
        <begin position="72"/>
        <end position="94"/>
    </location>
</feature>
<protein>
    <submittedName>
        <fullName evidence="2">Uncharacterized protein</fullName>
    </submittedName>
</protein>
<sequence>MQEHPNYKYRPRRRKQPKRLSGGPSSPPTIANSAGSRSTPSGNSASASAARHSTKMDNYQGMSQLPWGGHSPISSMYHQQQSMQDYKSENNSLYGSPYTPIVHTPDISPVASPESEGEGTHLQSSQNTEAERELMDSTAKQHNDLLEQSKRYSYMNTDNQLHAGHAGGTSISSCQNTGGYTDTLTYKKSIGYLNFERQTTSIAAVGIANGMMVSCNKLRSGFDNVGSVTGTFYPPVASPHDQTIHFNNPQPSKSTNYSMQSNVESNYNQVQCSNRQQNVNMRNSNEQCPISHRYQMPHHQDYPETGQNQHMLGHLEPMAEEDQQELQFDKYYKYPSHPSIAHSSMMSQNLLDSNHNYASDLRYYSLHPSQLDNSRRVSTAWYCTKLRSNIKSNVMYVLEVVLLLLRSRVYL</sequence>
<dbReference type="AlphaFoldDB" id="A0A8J2MVT3"/>
<proteinExistence type="predicted"/>
<feature type="region of interest" description="Disordered" evidence="1">
    <location>
        <begin position="1"/>
        <end position="137"/>
    </location>
</feature>
<feature type="compositionally biased region" description="Polar residues" evidence="1">
    <location>
        <begin position="28"/>
        <end position="47"/>
    </location>
</feature>
<comment type="caution">
    <text evidence="2">The sequence shown here is derived from an EMBL/GenBank/DDBJ whole genome shotgun (WGS) entry which is preliminary data.</text>
</comment>
<reference evidence="2" key="1">
    <citation type="submission" date="2021-04" db="EMBL/GenBank/DDBJ databases">
        <authorList>
            <person name="Chebbi M.A.C M."/>
        </authorList>
    </citation>
    <scope>NUCLEOTIDE SEQUENCE</scope>
</reference>
<dbReference type="Proteomes" id="UP000786811">
    <property type="component" value="Unassembled WGS sequence"/>
</dbReference>
<evidence type="ECO:0000256" key="1">
    <source>
        <dbReference type="SAM" id="MobiDB-lite"/>
    </source>
</evidence>
<name>A0A8J2MVT3_COTCN</name>
<dbReference type="EMBL" id="CAJNRD030001122">
    <property type="protein sequence ID" value="CAG5099713.1"/>
    <property type="molecule type" value="Genomic_DNA"/>
</dbReference>
<feature type="compositionally biased region" description="Basic residues" evidence="1">
    <location>
        <begin position="7"/>
        <end position="18"/>
    </location>
</feature>
<gene>
    <name evidence="2" type="ORF">HICCMSTLAB_LOCUS9197</name>
</gene>
<keyword evidence="3" id="KW-1185">Reference proteome</keyword>
<organism evidence="2 3">
    <name type="scientific">Cotesia congregata</name>
    <name type="common">Parasitoid wasp</name>
    <name type="synonym">Apanteles congregatus</name>
    <dbReference type="NCBI Taxonomy" id="51543"/>
    <lineage>
        <taxon>Eukaryota</taxon>
        <taxon>Metazoa</taxon>
        <taxon>Ecdysozoa</taxon>
        <taxon>Arthropoda</taxon>
        <taxon>Hexapoda</taxon>
        <taxon>Insecta</taxon>
        <taxon>Pterygota</taxon>
        <taxon>Neoptera</taxon>
        <taxon>Endopterygota</taxon>
        <taxon>Hymenoptera</taxon>
        <taxon>Apocrita</taxon>
        <taxon>Ichneumonoidea</taxon>
        <taxon>Braconidae</taxon>
        <taxon>Microgastrinae</taxon>
        <taxon>Cotesia</taxon>
    </lineage>
</organism>
<accession>A0A8J2MVT3</accession>
<evidence type="ECO:0000313" key="3">
    <source>
        <dbReference type="Proteomes" id="UP000786811"/>
    </source>
</evidence>